<proteinExistence type="predicted"/>
<gene>
    <name evidence="1" type="ORF">MYCFIDRAFT_82944</name>
</gene>
<sequence length="149" mass="17771">MASTRRLTSRVLPQIHKLQAQRRHFWKKPGSHDHVPEVNAREFDIAFDVGKYRRTRRDGALKFISEHMRREFKTRRFWTDVLILSAITLMVPPWEDTPKNREWVEKYGLPKWFLVKSRRQKEEEEAAGANHRGCGSEEDGLVEEWAKMQ</sequence>
<reference evidence="1 2" key="1">
    <citation type="journal article" date="2012" name="PLoS Pathog.">
        <title>Diverse lifestyles and strategies of plant pathogenesis encoded in the genomes of eighteen Dothideomycetes fungi.</title>
        <authorList>
            <person name="Ohm R.A."/>
            <person name="Feau N."/>
            <person name="Henrissat B."/>
            <person name="Schoch C.L."/>
            <person name="Horwitz B.A."/>
            <person name="Barry K.W."/>
            <person name="Condon B.J."/>
            <person name="Copeland A.C."/>
            <person name="Dhillon B."/>
            <person name="Glaser F."/>
            <person name="Hesse C.N."/>
            <person name="Kosti I."/>
            <person name="LaButti K."/>
            <person name="Lindquist E.A."/>
            <person name="Lucas S."/>
            <person name="Salamov A.A."/>
            <person name="Bradshaw R.E."/>
            <person name="Ciuffetti L."/>
            <person name="Hamelin R.C."/>
            <person name="Kema G.H.J."/>
            <person name="Lawrence C."/>
            <person name="Scott J.A."/>
            <person name="Spatafora J.W."/>
            <person name="Turgeon B.G."/>
            <person name="de Wit P.J.G.M."/>
            <person name="Zhong S."/>
            <person name="Goodwin S.B."/>
            <person name="Grigoriev I.V."/>
        </authorList>
    </citation>
    <scope>NUCLEOTIDE SEQUENCE [LARGE SCALE GENOMIC DNA]</scope>
    <source>
        <strain evidence="1 2">CIRAD86</strain>
    </source>
</reference>
<dbReference type="AlphaFoldDB" id="M3B676"/>
<dbReference type="KEGG" id="pfj:MYCFIDRAFT_82944"/>
<keyword evidence="2" id="KW-1185">Reference proteome</keyword>
<evidence type="ECO:0000313" key="2">
    <source>
        <dbReference type="Proteomes" id="UP000016932"/>
    </source>
</evidence>
<dbReference type="Proteomes" id="UP000016932">
    <property type="component" value="Unassembled WGS sequence"/>
</dbReference>
<dbReference type="HOGENOM" id="CLU_1750498_0_0_1"/>
<name>M3B676_PSEFD</name>
<dbReference type="EMBL" id="KB446557">
    <property type="protein sequence ID" value="EME84872.1"/>
    <property type="molecule type" value="Genomic_DNA"/>
</dbReference>
<protein>
    <submittedName>
        <fullName evidence="1">Uncharacterized protein</fullName>
    </submittedName>
</protein>
<dbReference type="VEuPathDB" id="FungiDB:MYCFIDRAFT_82944"/>
<organism evidence="1 2">
    <name type="scientific">Pseudocercospora fijiensis (strain CIRAD86)</name>
    <name type="common">Black leaf streak disease fungus</name>
    <name type="synonym">Mycosphaerella fijiensis</name>
    <dbReference type="NCBI Taxonomy" id="383855"/>
    <lineage>
        <taxon>Eukaryota</taxon>
        <taxon>Fungi</taxon>
        <taxon>Dikarya</taxon>
        <taxon>Ascomycota</taxon>
        <taxon>Pezizomycotina</taxon>
        <taxon>Dothideomycetes</taxon>
        <taxon>Dothideomycetidae</taxon>
        <taxon>Mycosphaerellales</taxon>
        <taxon>Mycosphaerellaceae</taxon>
        <taxon>Pseudocercospora</taxon>
    </lineage>
</organism>
<dbReference type="RefSeq" id="XP_007924359.1">
    <property type="nucleotide sequence ID" value="XM_007926168.1"/>
</dbReference>
<dbReference type="OrthoDB" id="10442182at2759"/>
<dbReference type="GeneID" id="19341995"/>
<accession>M3B676</accession>
<evidence type="ECO:0000313" key="1">
    <source>
        <dbReference type="EMBL" id="EME84872.1"/>
    </source>
</evidence>